<reference evidence="3 4" key="1">
    <citation type="journal article" date="2023" name="Microbiol. Resour. Announc.">
        <title>Complete Genome Sequence of Mycobacterium wuenschmanii, a novel Nontuberculous Mycobacterium Isolated from a captive population of Amazon Milk Frogs.</title>
        <authorList>
            <person name="Hicks J."/>
            <person name="Zeineldin M."/>
            <person name="Ward H."/>
            <person name="Wuenschmann A."/>
            <person name="Camp P."/>
            <person name="Farrell D."/>
            <person name="Lehman K."/>
            <person name="Thacker T."/>
            <person name="Cuthbert E."/>
        </authorList>
    </citation>
    <scope>NUCLEOTIDE SEQUENCE [LARGE SCALE GENOMIC DNA]</scope>
    <source>
        <strain evidence="3 4">Wuenschmanii</strain>
    </source>
</reference>
<feature type="signal peptide" evidence="2">
    <location>
        <begin position="1"/>
        <end position="26"/>
    </location>
</feature>
<feature type="region of interest" description="Disordered" evidence="1">
    <location>
        <begin position="24"/>
        <end position="77"/>
    </location>
</feature>
<evidence type="ECO:0000256" key="1">
    <source>
        <dbReference type="SAM" id="MobiDB-lite"/>
    </source>
</evidence>
<protein>
    <submittedName>
        <fullName evidence="3">Uncharacterized protein</fullName>
    </submittedName>
</protein>
<organism evidence="3 4">
    <name type="scientific">Candidatus Mycobacterium wuenschmannii</name>
    <dbReference type="NCBI Taxonomy" id="3027808"/>
    <lineage>
        <taxon>Bacteria</taxon>
        <taxon>Bacillati</taxon>
        <taxon>Actinomycetota</taxon>
        <taxon>Actinomycetes</taxon>
        <taxon>Mycobacteriales</taxon>
        <taxon>Mycobacteriaceae</taxon>
        <taxon>Mycobacterium</taxon>
    </lineage>
</organism>
<accession>A0ABY8VYI4</accession>
<sequence>MDVKRLAIATAALVAALSLGVGVADAAPADPPPGPTSPAPPHKAKTCWSGPRVGPGSGRGSAGIPVYPPPCPPGAPH</sequence>
<dbReference type="EMBL" id="CP126981">
    <property type="protein sequence ID" value="WIM88698.1"/>
    <property type="molecule type" value="Genomic_DNA"/>
</dbReference>
<feature type="chain" id="PRO_5046408847" evidence="2">
    <location>
        <begin position="27"/>
        <end position="77"/>
    </location>
</feature>
<name>A0ABY8VYI4_9MYCO</name>
<evidence type="ECO:0000313" key="4">
    <source>
        <dbReference type="Proteomes" id="UP001236585"/>
    </source>
</evidence>
<feature type="compositionally biased region" description="Pro residues" evidence="1">
    <location>
        <begin position="66"/>
        <end position="77"/>
    </location>
</feature>
<gene>
    <name evidence="3" type="ORF">PT015_04185</name>
</gene>
<dbReference type="Proteomes" id="UP001236585">
    <property type="component" value="Chromosome"/>
</dbReference>
<evidence type="ECO:0000313" key="3">
    <source>
        <dbReference type="EMBL" id="WIM88698.1"/>
    </source>
</evidence>
<keyword evidence="4" id="KW-1185">Reference proteome</keyword>
<proteinExistence type="predicted"/>
<keyword evidence="2" id="KW-0732">Signal</keyword>
<feature type="compositionally biased region" description="Pro residues" evidence="1">
    <location>
        <begin position="29"/>
        <end position="41"/>
    </location>
</feature>
<evidence type="ECO:0000256" key="2">
    <source>
        <dbReference type="SAM" id="SignalP"/>
    </source>
</evidence>
<dbReference type="RefSeq" id="WP_285189026.1">
    <property type="nucleotide sequence ID" value="NZ_CP126981.1"/>
</dbReference>